<sequence length="1890" mass="213960">KCSKSEVTPTTENPIPDCDFYCKSDKKCIEIREVCDFKKDCVDGSDEINCGECEFNETFCNWTNEGDEQWLLVAGNRFKNYKLIPSYDEAKSENGSFLILQSSSASKNSAAILRSPEIGKTSSLCHLQFSYFNNFKKGSLTIQVRTADKVTPIFSAPYTNSTDWREKRLPLTSITSRFFIEFIGTGEYHKWIDDIVPIGIDNFKLINCTPIDEDKPKSLNCDFETDECGWSQLGITPQRLPWIRSNDFYEISEGYNISSDHTKGNGYFVYVQRPLGSNGTRAVYLSPLQMPTNNSCFNFWYRMFSRVPVTLELGLNPINGGYQKLVHKRNSQSNSWLLDSVNIQSDQKYRLMFIANIDAYSERKSLNQFFIALDDFSLNDGECKQKDRCDFEVESCDWKSEGWKRTKGVENNPAIVDHSTGTTSGHFMMATKFSTLSYEIKEKIPTEYRCLSFWSMLRGTVDDLFNVKQKKANIWEETAVDEIFDFVSGSLIDNGWNYARVNVSAEVGTNITFEANLKSKGSFFLLDDIVIADTPCPPVGSCDFEKDFCGWRNLNTFSNNSVMWLRTSGKTPSPYSGPLTDHTTKSESGFYLFVENHNLKNEIAAIESELLRLTPTICLQFYFHMYSKHLKPLNWGAGDAGSISVSYFNEESGVDISIDQSIVGENIDEWMLYRKTVNSLPRKYKIIITAKTGEAGDIAIDDILINKGSCEGEPKPRCLSEEFDCGMNEKVCIPKMYVCDFTEDCPNGNDEKINCTKSCDFENGDLCGWNVASTSPNFSWQIDKANTFSNEYLPSKDHTKNKNDGFIASVIPQTIVKQATARLNSNNISRSAFECVLELYYYCNMDHCPLEIIKIYPNLTHDLLWDPFHSTVFEKNDAKWRRAKAFIGHDENFKLSIVARQSHYSGFAIAIDDIKFKNCSLPKFGDVEEKCDDVNDFKCSNGHCIRRELICDYSNDCMDNSDEDKDLCKDFSGNCNFESECQFWRQGPEKQFNRWRGTISKQYTPKNDHTTRSKKGYYMSYRSFGFIDKSSEEIQILTNPMLISKVISHKSPTCRLRFWYNIIGVSNIINVYVRNVNSFKSMKLLATITAKDVNDFWIRQEINVLNFNEHFEVVMQAKVNSTGSVSIDDVSFSKNCDFMINEELPNPITAEPETTTEMVTTEETSTLETTTESLCPYGTTKCSTTQKCYTYEEKCNFVDDCGDNSDEIGCGQKCDFERKCDWFNAYTFNPLWRVNSGPSRYRIDGIGPKGDHTYSNGSGKYLITDNTKSFIWNKAILHSPILQSAGKRCAIQFAYYMHGTNGSRISMKVNSNNEKTTLWEVEDDVGDFWVPAQIPIGERQTSFFISFVTEFNFNAVIKPIETALDDIEFINCEPESKHCLADELMCNDKSACVKIWERCNGVYDCKDKSDEWNCKPTKGSCDFNDPNWLQNCQWKNLNADFEWSASTLSNKNNTGPQSLLNENDKERKPDDGDNVFMSEPLPNKFLYLNSTGHETGEKTAIATSLFNKSENVCHITYHYYLYGSPRIGPLRVYAKSENGGFKEVLAEYFGNHGPKWIAAAHVIYSVLPYRVVFEGVVGDPGASDIAVDEVRFSPNCKDGSIPVLPKNCTGFMCNDGTCIDSSLKCDCKQDCKDGSDEIGCDTSKCFNESELICQQKGSFSCYEEKNVCIYGIMVCDGINDCKNGEDERNCTEICNKREYYCAQKGQSSCRTILEACDKKSDCPLEYDESLCDVKKCPDNYCMNGGTCVAAKGLPYCNGCPDANGKRCLSFIPATTPAVTKTTIVIPASTKTPIADQVQSPERNSNIGIILGTIGGFALFVIIALLVVKYYKNRGSLNIPPITFTNPVYDLALDDLNTEHSSSASTMKRDAQDDPDDEKISMPTTSWKRYH</sequence>
<feature type="disulfide bond" evidence="3">
    <location>
        <begin position="35"/>
        <end position="50"/>
    </location>
</feature>
<evidence type="ECO:0000313" key="10">
    <source>
        <dbReference type="EMBL" id="RWS26033.1"/>
    </source>
</evidence>
<keyword evidence="4" id="KW-0479">Metal-binding</keyword>
<dbReference type="InterPro" id="IPR051560">
    <property type="entry name" value="MAM_domain-containing"/>
</dbReference>
<feature type="disulfide bond" evidence="3">
    <location>
        <begin position="1399"/>
        <end position="1414"/>
    </location>
</feature>
<feature type="disulfide bond" evidence="3">
    <location>
        <begin position="939"/>
        <end position="957"/>
    </location>
</feature>
<dbReference type="Proteomes" id="UP000288716">
    <property type="component" value="Unassembled WGS sequence"/>
</dbReference>
<dbReference type="GO" id="GO:0016020">
    <property type="term" value="C:membrane"/>
    <property type="evidence" value="ECO:0007669"/>
    <property type="project" value="InterPro"/>
</dbReference>
<dbReference type="VEuPathDB" id="VectorBase:LDEU006007"/>
<keyword evidence="4" id="KW-0863">Zinc-finger</keyword>
<evidence type="ECO:0000259" key="8">
    <source>
        <dbReference type="PROSITE" id="PS50060"/>
    </source>
</evidence>
<evidence type="ECO:0000256" key="1">
    <source>
        <dbReference type="ARBA" id="ARBA00023157"/>
    </source>
</evidence>
<dbReference type="PROSITE" id="PS50103">
    <property type="entry name" value="ZF_C3H1"/>
    <property type="match status" value="1"/>
</dbReference>
<feature type="domain" description="MAM" evidence="8">
    <location>
        <begin position="973"/>
        <end position="1138"/>
    </location>
</feature>
<dbReference type="InterPro" id="IPR023415">
    <property type="entry name" value="LDLR_class-A_CS"/>
</dbReference>
<accession>A0A443SES9</accession>
<keyword evidence="11" id="KW-1185">Reference proteome</keyword>
<feature type="domain" description="MAM" evidence="8">
    <location>
        <begin position="51"/>
        <end position="210"/>
    </location>
</feature>
<feature type="transmembrane region" description="Helical" evidence="6">
    <location>
        <begin position="1806"/>
        <end position="1827"/>
    </location>
</feature>
<feature type="domain" description="C3H1-type" evidence="9">
    <location>
        <begin position="962"/>
        <end position="989"/>
    </location>
</feature>
<dbReference type="InterPro" id="IPR000571">
    <property type="entry name" value="Znf_CCCH"/>
</dbReference>
<feature type="compositionally biased region" description="Basic and acidic residues" evidence="5">
    <location>
        <begin position="1462"/>
        <end position="1471"/>
    </location>
</feature>
<dbReference type="SUPFAM" id="SSF49899">
    <property type="entry name" value="Concanavalin A-like lectins/glucanases"/>
    <property type="match status" value="8"/>
</dbReference>
<feature type="domain" description="MAM" evidence="8">
    <location>
        <begin position="1419"/>
        <end position="1598"/>
    </location>
</feature>
<dbReference type="OrthoDB" id="6516200at2759"/>
<feature type="domain" description="MAM" evidence="8">
    <location>
        <begin position="1212"/>
        <end position="1374"/>
    </location>
</feature>
<feature type="region of interest" description="Disordered" evidence="5">
    <location>
        <begin position="1860"/>
        <end position="1890"/>
    </location>
</feature>
<evidence type="ECO:0000313" key="11">
    <source>
        <dbReference type="Proteomes" id="UP000288716"/>
    </source>
</evidence>
<dbReference type="PANTHER" id="PTHR23282:SF101">
    <property type="entry name" value="MAM DOMAIN-CONTAINING PROTEIN"/>
    <property type="match status" value="1"/>
</dbReference>
<dbReference type="InterPro" id="IPR013320">
    <property type="entry name" value="ConA-like_dom_sf"/>
</dbReference>
<proteinExistence type="predicted"/>
<dbReference type="PROSITE" id="PS50068">
    <property type="entry name" value="LDLRA_2"/>
    <property type="match status" value="7"/>
</dbReference>
<keyword evidence="6" id="KW-0472">Membrane</keyword>
<feature type="domain" description="MAM" evidence="8">
    <location>
        <begin position="219"/>
        <end position="385"/>
    </location>
</feature>
<keyword evidence="1 3" id="KW-1015">Disulfide bond</keyword>
<organism evidence="10 11">
    <name type="scientific">Leptotrombidium deliense</name>
    <dbReference type="NCBI Taxonomy" id="299467"/>
    <lineage>
        <taxon>Eukaryota</taxon>
        <taxon>Metazoa</taxon>
        <taxon>Ecdysozoa</taxon>
        <taxon>Arthropoda</taxon>
        <taxon>Chelicerata</taxon>
        <taxon>Arachnida</taxon>
        <taxon>Acari</taxon>
        <taxon>Acariformes</taxon>
        <taxon>Trombidiformes</taxon>
        <taxon>Prostigmata</taxon>
        <taxon>Anystina</taxon>
        <taxon>Parasitengona</taxon>
        <taxon>Trombiculoidea</taxon>
        <taxon>Trombiculidae</taxon>
        <taxon>Leptotrombidium</taxon>
    </lineage>
</organism>
<keyword evidence="4" id="KW-0862">Zinc</keyword>
<dbReference type="PANTHER" id="PTHR23282">
    <property type="entry name" value="APICAL ENDOSOMAL GLYCOPROTEIN PRECURSOR"/>
    <property type="match status" value="1"/>
</dbReference>
<name>A0A443SES9_9ACAR</name>
<evidence type="ECO:0000256" key="3">
    <source>
        <dbReference type="PROSITE-ProRule" id="PRU00124"/>
    </source>
</evidence>
<feature type="compositionally biased region" description="Polar residues" evidence="5">
    <location>
        <begin position="1448"/>
        <end position="1461"/>
    </location>
</feature>
<keyword evidence="2" id="KW-0245">EGF-like domain</keyword>
<dbReference type="InterPro" id="IPR000742">
    <property type="entry name" value="EGF"/>
</dbReference>
<dbReference type="GO" id="GO:0008270">
    <property type="term" value="F:zinc ion binding"/>
    <property type="evidence" value="ECO:0007669"/>
    <property type="project" value="UniProtKB-KW"/>
</dbReference>
<feature type="domain" description="MAM" evidence="8">
    <location>
        <begin position="540"/>
        <end position="712"/>
    </location>
</feature>
<dbReference type="PRINTS" id="PR00261">
    <property type="entry name" value="LDLRECEPTOR"/>
</dbReference>
<dbReference type="STRING" id="299467.A0A443SES9"/>
<dbReference type="Gene3D" id="4.10.400.10">
    <property type="entry name" value="Low-density Lipoprotein Receptor"/>
    <property type="match status" value="6"/>
</dbReference>
<dbReference type="InterPro" id="IPR036055">
    <property type="entry name" value="LDL_receptor-like_sf"/>
</dbReference>
<dbReference type="CDD" id="cd00112">
    <property type="entry name" value="LDLa"/>
    <property type="match status" value="7"/>
</dbReference>
<keyword evidence="6" id="KW-1133">Transmembrane helix</keyword>
<dbReference type="SMART" id="SM00192">
    <property type="entry name" value="LDLa"/>
    <property type="match status" value="8"/>
</dbReference>
<dbReference type="CDD" id="cd06263">
    <property type="entry name" value="MAM"/>
    <property type="match status" value="3"/>
</dbReference>
<evidence type="ECO:0000259" key="7">
    <source>
        <dbReference type="PROSITE" id="PS50026"/>
    </source>
</evidence>
<dbReference type="Pfam" id="PF00629">
    <property type="entry name" value="MAM"/>
    <property type="match status" value="8"/>
</dbReference>
<comment type="caution">
    <text evidence="10">The sequence shown here is derived from an EMBL/GenBank/DDBJ whole genome shotgun (WGS) entry which is preliminary data.</text>
</comment>
<feature type="compositionally biased region" description="Polar residues" evidence="5">
    <location>
        <begin position="1881"/>
        <end position="1890"/>
    </location>
</feature>
<dbReference type="InterPro" id="IPR000998">
    <property type="entry name" value="MAM_dom"/>
</dbReference>
<dbReference type="PROSITE" id="PS01209">
    <property type="entry name" value="LDLRA_1"/>
    <property type="match status" value="4"/>
</dbReference>
<feature type="disulfide bond" evidence="3">
    <location>
        <begin position="1195"/>
        <end position="1210"/>
    </location>
</feature>
<gene>
    <name evidence="10" type="ORF">B4U80_01969</name>
</gene>
<dbReference type="EMBL" id="NCKV01003127">
    <property type="protein sequence ID" value="RWS26033.1"/>
    <property type="molecule type" value="Genomic_DNA"/>
</dbReference>
<feature type="disulfide bond" evidence="3">
    <location>
        <begin position="1625"/>
        <end position="1640"/>
    </location>
</feature>
<feature type="zinc finger region" description="C3H1-type" evidence="4">
    <location>
        <begin position="962"/>
        <end position="989"/>
    </location>
</feature>
<dbReference type="Gene3D" id="2.40.128.620">
    <property type="match status" value="1"/>
</dbReference>
<dbReference type="SMART" id="SM00137">
    <property type="entry name" value="MAM"/>
    <property type="match status" value="6"/>
</dbReference>
<feature type="domain" description="MAM" evidence="8">
    <location>
        <begin position="757"/>
        <end position="921"/>
    </location>
</feature>
<dbReference type="Pfam" id="PF00057">
    <property type="entry name" value="Ldl_recept_a"/>
    <property type="match status" value="5"/>
</dbReference>
<dbReference type="InterPro" id="IPR002172">
    <property type="entry name" value="LDrepeatLR_classA_rpt"/>
</dbReference>
<feature type="disulfide bond" evidence="3">
    <location>
        <begin position="1613"/>
        <end position="1631"/>
    </location>
</feature>
<feature type="domain" description="EGF-like" evidence="7">
    <location>
        <begin position="1732"/>
        <end position="1768"/>
    </location>
</feature>
<evidence type="ECO:0000256" key="4">
    <source>
        <dbReference type="PROSITE-ProRule" id="PRU00723"/>
    </source>
</evidence>
<dbReference type="SUPFAM" id="SSF57424">
    <property type="entry name" value="LDL receptor-like module"/>
    <property type="match status" value="7"/>
</dbReference>
<protein>
    <submittedName>
        <fullName evidence="10">Uncharacterized protein</fullName>
    </submittedName>
</protein>
<keyword evidence="6" id="KW-0812">Transmembrane</keyword>
<feature type="region of interest" description="Disordered" evidence="5">
    <location>
        <begin position="1448"/>
        <end position="1472"/>
    </location>
</feature>
<dbReference type="PROSITE" id="PS50060">
    <property type="entry name" value="MAM_2"/>
    <property type="match status" value="8"/>
</dbReference>
<feature type="domain" description="MAM" evidence="8">
    <location>
        <begin position="387"/>
        <end position="538"/>
    </location>
</feature>
<feature type="disulfide bond" evidence="3">
    <location>
        <begin position="1675"/>
        <end position="1690"/>
    </location>
</feature>
<dbReference type="Gene3D" id="2.60.120.200">
    <property type="match status" value="8"/>
</dbReference>
<feature type="non-terminal residue" evidence="10">
    <location>
        <position position="1"/>
    </location>
</feature>
<evidence type="ECO:0000256" key="5">
    <source>
        <dbReference type="SAM" id="MobiDB-lite"/>
    </source>
</evidence>
<evidence type="ECO:0000259" key="9">
    <source>
        <dbReference type="PROSITE" id="PS50103"/>
    </source>
</evidence>
<dbReference type="PROSITE" id="PS50026">
    <property type="entry name" value="EGF_3"/>
    <property type="match status" value="1"/>
</dbReference>
<evidence type="ECO:0000256" key="2">
    <source>
        <dbReference type="PROSITE-ProRule" id="PRU00076"/>
    </source>
</evidence>
<comment type="caution">
    <text evidence="2">Lacks conserved residue(s) required for the propagation of feature annotation.</text>
</comment>
<reference evidence="10 11" key="1">
    <citation type="journal article" date="2018" name="Gigascience">
        <title>Genomes of trombidid mites reveal novel predicted allergens and laterally-transferred genes associated with secondary metabolism.</title>
        <authorList>
            <person name="Dong X."/>
            <person name="Chaisiri K."/>
            <person name="Xia D."/>
            <person name="Armstrong S.D."/>
            <person name="Fang Y."/>
            <person name="Donnelly M.J."/>
            <person name="Kadowaki T."/>
            <person name="McGarry J.W."/>
            <person name="Darby A.C."/>
            <person name="Makepeace B.L."/>
        </authorList>
    </citation>
    <scope>NUCLEOTIDE SEQUENCE [LARGE SCALE GENOMIC DNA]</scope>
    <source>
        <strain evidence="10">UoL-UT</strain>
    </source>
</reference>
<evidence type="ECO:0000256" key="6">
    <source>
        <dbReference type="SAM" id="Phobius"/>
    </source>
</evidence>